<reference evidence="8" key="2">
    <citation type="submission" date="2025-08" db="UniProtKB">
        <authorList>
            <consortium name="Ensembl"/>
        </authorList>
    </citation>
    <scope>IDENTIFICATION</scope>
</reference>
<keyword evidence="9" id="KW-1185">Reference proteome</keyword>
<dbReference type="OMA" id="ILCTHYG"/>
<evidence type="ECO:0000256" key="3">
    <source>
        <dbReference type="ARBA" id="ARBA00022676"/>
    </source>
</evidence>
<sequence>GMWTIGAIGMWGNQMGQYATLYALAKLNGHPGYIMSDMHNLSRYFKLNLPVIHNDVFRKIQWRHYELHDWMEEEYKHIKGDYVKLGTYPCSWTFYHHIRDEILKEFTFHDLLVEENQSSKCRRLAMGKKVTFVGVHVRRGDYVHVMPNVWKGAIGDKAYFEQAMDYFRKKHNLPIILCTHYGAYFKNKNWQGKKNRKLRASNM</sequence>
<dbReference type="GeneTree" id="ENSGT00390000001450"/>
<dbReference type="GO" id="GO:0032580">
    <property type="term" value="C:Golgi cisterna membrane"/>
    <property type="evidence" value="ECO:0007669"/>
    <property type="project" value="UniProtKB-SubCell"/>
</dbReference>
<dbReference type="PANTHER" id="PTHR11927:SF9">
    <property type="entry name" value="L-FUCOSYLTRANSFERASE"/>
    <property type="match status" value="1"/>
</dbReference>
<protein>
    <recommendedName>
        <fullName evidence="7">L-Fucosyltransferase</fullName>
        <ecNumber evidence="7">2.4.1.-</ecNumber>
    </recommendedName>
</protein>
<evidence type="ECO:0000256" key="6">
    <source>
        <dbReference type="ARBA" id="ARBA00043729"/>
    </source>
</evidence>
<evidence type="ECO:0000256" key="2">
    <source>
        <dbReference type="ARBA" id="ARBA00004922"/>
    </source>
</evidence>
<reference evidence="8" key="3">
    <citation type="submission" date="2025-09" db="UniProtKB">
        <authorList>
            <consortium name="Ensembl"/>
        </authorList>
    </citation>
    <scope>IDENTIFICATION</scope>
</reference>
<proteinExistence type="inferred from homology"/>
<dbReference type="STRING" id="7897.ENSLACP00000000530"/>
<reference evidence="9" key="1">
    <citation type="submission" date="2011-08" db="EMBL/GenBank/DDBJ databases">
        <title>The draft genome of Latimeria chalumnae.</title>
        <authorList>
            <person name="Di Palma F."/>
            <person name="Alfoldi J."/>
            <person name="Johnson J."/>
            <person name="Berlin A."/>
            <person name="Gnerre S."/>
            <person name="Jaffe D."/>
            <person name="MacCallum I."/>
            <person name="Young S."/>
            <person name="Walker B.J."/>
            <person name="Lander E."/>
            <person name="Lindblad-Toh K."/>
        </authorList>
    </citation>
    <scope>NUCLEOTIDE SEQUENCE [LARGE SCALE GENOMIC DNA]</scope>
    <source>
        <strain evidence="9">Wild caught</strain>
    </source>
</reference>
<keyword evidence="7" id="KW-0325">Glycoprotein</keyword>
<dbReference type="InterPro" id="IPR002516">
    <property type="entry name" value="Glyco_trans_11"/>
</dbReference>
<dbReference type="FunCoup" id="H2ZT09">
    <property type="interactions" value="213"/>
</dbReference>
<comment type="pathway">
    <text evidence="2 7">Protein modification; protein glycosylation.</text>
</comment>
<dbReference type="Ensembl" id="ENSLACT00000000532.1">
    <property type="protein sequence ID" value="ENSLACP00000000530.1"/>
    <property type="gene ID" value="ENSLACG00000000469.1"/>
</dbReference>
<dbReference type="Proteomes" id="UP000008672">
    <property type="component" value="Unassembled WGS sequence"/>
</dbReference>
<dbReference type="EC" id="2.4.1.-" evidence="7"/>
<dbReference type="UniPathway" id="UPA00378"/>
<dbReference type="EMBL" id="AFYH01248668">
    <property type="status" value="NOT_ANNOTATED_CDS"/>
    <property type="molecule type" value="Genomic_DNA"/>
</dbReference>
<evidence type="ECO:0000313" key="9">
    <source>
        <dbReference type="Proteomes" id="UP000008672"/>
    </source>
</evidence>
<dbReference type="InParanoid" id="H2ZT09"/>
<evidence type="ECO:0000256" key="1">
    <source>
        <dbReference type="ARBA" id="ARBA00004447"/>
    </source>
</evidence>
<dbReference type="eggNOG" id="ENOG502S316">
    <property type="taxonomic scope" value="Eukaryota"/>
</dbReference>
<accession>H2ZT09</accession>
<comment type="similarity">
    <text evidence="7">Belongs to the glycosyltransferase 11 family.</text>
</comment>
<dbReference type="GO" id="GO:0005975">
    <property type="term" value="P:carbohydrate metabolic process"/>
    <property type="evidence" value="ECO:0007669"/>
    <property type="project" value="InterPro"/>
</dbReference>
<dbReference type="Pfam" id="PF01531">
    <property type="entry name" value="Glyco_transf_11"/>
    <property type="match status" value="1"/>
</dbReference>
<organism evidence="8 9">
    <name type="scientific">Latimeria chalumnae</name>
    <name type="common">Coelacanth</name>
    <dbReference type="NCBI Taxonomy" id="7897"/>
    <lineage>
        <taxon>Eukaryota</taxon>
        <taxon>Metazoa</taxon>
        <taxon>Chordata</taxon>
        <taxon>Craniata</taxon>
        <taxon>Vertebrata</taxon>
        <taxon>Euteleostomi</taxon>
        <taxon>Coelacanthiformes</taxon>
        <taxon>Coelacanthidae</taxon>
        <taxon>Latimeria</taxon>
    </lineage>
</organism>
<keyword evidence="5 7" id="KW-0735">Signal-anchor</keyword>
<evidence type="ECO:0000256" key="5">
    <source>
        <dbReference type="ARBA" id="ARBA00022968"/>
    </source>
</evidence>
<dbReference type="HOGENOM" id="CLU_1351656_0_0_1"/>
<comment type="subcellular location">
    <subcellularLocation>
        <location evidence="1 7">Golgi apparatus</location>
        <location evidence="1 7">Golgi stack membrane</location>
        <topology evidence="1 7">Single-pass type II membrane protein</topology>
    </subcellularLocation>
</comment>
<dbReference type="PANTHER" id="PTHR11927">
    <property type="entry name" value="GALACTOSIDE 2-L-FUCOSYLTRANSFERASE"/>
    <property type="match status" value="1"/>
</dbReference>
<name>H2ZT09_LATCH</name>
<evidence type="ECO:0000256" key="4">
    <source>
        <dbReference type="ARBA" id="ARBA00022679"/>
    </source>
</evidence>
<keyword evidence="4 7" id="KW-0808">Transferase</keyword>
<evidence type="ECO:0000256" key="7">
    <source>
        <dbReference type="RuleBase" id="RU363129"/>
    </source>
</evidence>
<keyword evidence="7" id="KW-0333">Golgi apparatus</keyword>
<dbReference type="AlphaFoldDB" id="H2ZT09"/>
<dbReference type="CDD" id="cd11301">
    <property type="entry name" value="Fut1_Fut2_like"/>
    <property type="match status" value="1"/>
</dbReference>
<keyword evidence="3 7" id="KW-0328">Glycosyltransferase</keyword>
<comment type="catalytic activity">
    <reaction evidence="6">
        <text>a ganglioside GM1 + GDP-beta-L-fucose = a ganglioside Fuc-GM1 + GDP + H(+)</text>
        <dbReference type="Rhea" id="RHEA:48292"/>
        <dbReference type="ChEBI" id="CHEBI:15378"/>
        <dbReference type="ChEBI" id="CHEBI:57273"/>
        <dbReference type="ChEBI" id="CHEBI:58189"/>
        <dbReference type="ChEBI" id="CHEBI:82639"/>
        <dbReference type="ChEBI" id="CHEBI:90189"/>
    </reaction>
    <physiologicalReaction direction="left-to-right" evidence="6">
        <dbReference type="Rhea" id="RHEA:48293"/>
    </physiologicalReaction>
</comment>
<keyword evidence="5 7" id="KW-0812">Transmembrane</keyword>
<dbReference type="GO" id="GO:0008107">
    <property type="term" value="F:galactoside 2-alpha-L-fucosyltransferase activity"/>
    <property type="evidence" value="ECO:0007669"/>
    <property type="project" value="InterPro"/>
</dbReference>
<evidence type="ECO:0000313" key="8">
    <source>
        <dbReference type="Ensembl" id="ENSLACP00000000530.1"/>
    </source>
</evidence>